<evidence type="ECO:0000313" key="1">
    <source>
        <dbReference type="EMBL" id="KAH7915098.1"/>
    </source>
</evidence>
<accession>A0ACB8AQ36</accession>
<organism evidence="1 2">
    <name type="scientific">Hygrophoropsis aurantiaca</name>
    <dbReference type="NCBI Taxonomy" id="72124"/>
    <lineage>
        <taxon>Eukaryota</taxon>
        <taxon>Fungi</taxon>
        <taxon>Dikarya</taxon>
        <taxon>Basidiomycota</taxon>
        <taxon>Agaricomycotina</taxon>
        <taxon>Agaricomycetes</taxon>
        <taxon>Agaricomycetidae</taxon>
        <taxon>Boletales</taxon>
        <taxon>Coniophorineae</taxon>
        <taxon>Hygrophoropsidaceae</taxon>
        <taxon>Hygrophoropsis</taxon>
    </lineage>
</organism>
<proteinExistence type="predicted"/>
<feature type="non-terminal residue" evidence="1">
    <location>
        <position position="1"/>
    </location>
</feature>
<feature type="non-terminal residue" evidence="1">
    <location>
        <position position="377"/>
    </location>
</feature>
<dbReference type="Proteomes" id="UP000790377">
    <property type="component" value="Unassembled WGS sequence"/>
</dbReference>
<comment type="caution">
    <text evidence="1">The sequence shown here is derived from an EMBL/GenBank/DDBJ whole genome shotgun (WGS) entry which is preliminary data.</text>
</comment>
<sequence length="377" mass="41701">FEVIVSHVCTRWRAIALASPLLWTTIRVKQNAVPPFDKLITWLARSRAHLISVAVGVRTFGGALSMTDAHLNQVLTLLAPHAARLRSFLLMVSHKQLQGCLQLLAVPPVRVPTQLRQLVVFTDAGYRNIENLPSVTFFNGNLPRLESVVLHSVSIDWEQRWLKGSPHLTNIRLGNCPMPSWEIFVRFLTELPRLEALEIDASCGSDWDPEQIPSSTQSSMLPTLPALQRLELTDMPLIHVSNILTKLALPRLASLQLLPEADITGLALRLAAPPQPGPGPSPHPSSVLHGLTDLNLSCLRCAPHCVALLFRALRAIERITLDMTTLPPEFLQPLECRGDASTWVPTLRTLCTAGVSRNRLHAIVAARRLHGYPLEVV</sequence>
<reference evidence="1" key="1">
    <citation type="journal article" date="2021" name="New Phytol.">
        <title>Evolutionary innovations through gain and loss of genes in the ectomycorrhizal Boletales.</title>
        <authorList>
            <person name="Wu G."/>
            <person name="Miyauchi S."/>
            <person name="Morin E."/>
            <person name="Kuo A."/>
            <person name="Drula E."/>
            <person name="Varga T."/>
            <person name="Kohler A."/>
            <person name="Feng B."/>
            <person name="Cao Y."/>
            <person name="Lipzen A."/>
            <person name="Daum C."/>
            <person name="Hundley H."/>
            <person name="Pangilinan J."/>
            <person name="Johnson J."/>
            <person name="Barry K."/>
            <person name="LaButti K."/>
            <person name="Ng V."/>
            <person name="Ahrendt S."/>
            <person name="Min B."/>
            <person name="Choi I.G."/>
            <person name="Park H."/>
            <person name="Plett J.M."/>
            <person name="Magnuson J."/>
            <person name="Spatafora J.W."/>
            <person name="Nagy L.G."/>
            <person name="Henrissat B."/>
            <person name="Grigoriev I.V."/>
            <person name="Yang Z.L."/>
            <person name="Xu J."/>
            <person name="Martin F.M."/>
        </authorList>
    </citation>
    <scope>NUCLEOTIDE SEQUENCE</scope>
    <source>
        <strain evidence="1">ATCC 28755</strain>
    </source>
</reference>
<protein>
    <submittedName>
        <fullName evidence="1">Uncharacterized protein</fullName>
    </submittedName>
</protein>
<dbReference type="EMBL" id="MU267604">
    <property type="protein sequence ID" value="KAH7915098.1"/>
    <property type="molecule type" value="Genomic_DNA"/>
</dbReference>
<gene>
    <name evidence="1" type="ORF">BJ138DRAFT_981051</name>
</gene>
<keyword evidence="2" id="KW-1185">Reference proteome</keyword>
<name>A0ACB8AQ36_9AGAM</name>
<evidence type="ECO:0000313" key="2">
    <source>
        <dbReference type="Proteomes" id="UP000790377"/>
    </source>
</evidence>